<accession>F3PQC6</accession>
<reference evidence="1 2" key="1">
    <citation type="submission" date="2011-02" db="EMBL/GenBank/DDBJ databases">
        <authorList>
            <person name="Weinstock G."/>
            <person name="Sodergren E."/>
            <person name="Clifton S."/>
            <person name="Fulton L."/>
            <person name="Fulton B."/>
            <person name="Courtney L."/>
            <person name="Fronick C."/>
            <person name="Harrison M."/>
            <person name="Strong C."/>
            <person name="Farmer C."/>
            <person name="Delahaunty K."/>
            <person name="Markovic C."/>
            <person name="Hall O."/>
            <person name="Minx P."/>
            <person name="Tomlinson C."/>
            <person name="Mitreva M."/>
            <person name="Hou S."/>
            <person name="Chen J."/>
            <person name="Wollam A."/>
            <person name="Pepin K.H."/>
            <person name="Johnson M."/>
            <person name="Bhonagiri V."/>
            <person name="Zhang X."/>
            <person name="Suruliraj S."/>
            <person name="Warren W."/>
            <person name="Chinwalla A."/>
            <person name="Mardis E.R."/>
            <person name="Wilson R.K."/>
        </authorList>
    </citation>
    <scope>NUCLEOTIDE SEQUENCE [LARGE SCALE GENOMIC DNA]</scope>
    <source>
        <strain evidence="1 2">YIT 12057</strain>
    </source>
</reference>
<protein>
    <submittedName>
        <fullName evidence="1">Uncharacterized protein</fullName>
    </submittedName>
</protein>
<organism evidence="1 2">
    <name type="scientific">Bacteroides fluxus YIT 12057</name>
    <dbReference type="NCBI Taxonomy" id="763034"/>
    <lineage>
        <taxon>Bacteria</taxon>
        <taxon>Pseudomonadati</taxon>
        <taxon>Bacteroidota</taxon>
        <taxon>Bacteroidia</taxon>
        <taxon>Bacteroidales</taxon>
        <taxon>Bacteroidaceae</taxon>
        <taxon>Bacteroides</taxon>
    </lineage>
</organism>
<dbReference type="AlphaFoldDB" id="F3PQC6"/>
<sequence length="39" mass="4518">MTILLMPGRWYKKGGVSKCTPPYRHVNSPIYIPSFIRLP</sequence>
<keyword evidence="2" id="KW-1185">Reference proteome</keyword>
<name>F3PQC6_9BACE</name>
<gene>
    <name evidence="1" type="ORF">HMPREF9446_00919</name>
</gene>
<dbReference type="Proteomes" id="UP000003416">
    <property type="component" value="Unassembled WGS sequence"/>
</dbReference>
<proteinExistence type="predicted"/>
<dbReference type="HOGENOM" id="CLU_3304696_0_0_10"/>
<dbReference type="EMBL" id="AFBN01000014">
    <property type="protein sequence ID" value="EGF58850.1"/>
    <property type="molecule type" value="Genomic_DNA"/>
</dbReference>
<dbReference type="STRING" id="763034.HMPREF9446_00919"/>
<comment type="caution">
    <text evidence="1">The sequence shown here is derived from an EMBL/GenBank/DDBJ whole genome shotgun (WGS) entry which is preliminary data.</text>
</comment>
<evidence type="ECO:0000313" key="1">
    <source>
        <dbReference type="EMBL" id="EGF58850.1"/>
    </source>
</evidence>
<evidence type="ECO:0000313" key="2">
    <source>
        <dbReference type="Proteomes" id="UP000003416"/>
    </source>
</evidence>